<accession>A0A1X7T4M9</accession>
<protein>
    <submittedName>
        <fullName evidence="2">Uncharacterized protein</fullName>
    </submittedName>
</protein>
<dbReference type="InParanoid" id="A0A1X7T4M9"/>
<feature type="compositionally biased region" description="Pro residues" evidence="1">
    <location>
        <begin position="31"/>
        <end position="41"/>
    </location>
</feature>
<organism evidence="2">
    <name type="scientific">Amphimedon queenslandica</name>
    <name type="common">Sponge</name>
    <dbReference type="NCBI Taxonomy" id="400682"/>
    <lineage>
        <taxon>Eukaryota</taxon>
        <taxon>Metazoa</taxon>
        <taxon>Porifera</taxon>
        <taxon>Demospongiae</taxon>
        <taxon>Heteroscleromorpha</taxon>
        <taxon>Haplosclerida</taxon>
        <taxon>Niphatidae</taxon>
        <taxon>Amphimedon</taxon>
    </lineage>
</organism>
<dbReference type="EnsemblMetazoa" id="Aqu2.1.09459_001">
    <property type="protein sequence ID" value="Aqu2.1.09459_001"/>
    <property type="gene ID" value="Aqu2.1.09459"/>
</dbReference>
<feature type="region of interest" description="Disordered" evidence="1">
    <location>
        <begin position="19"/>
        <end position="70"/>
    </location>
</feature>
<sequence>MKKSLDNLYLEFLSHFTSSPPKQCLIEPHLPEPPSPEPCPLEPLSSEPRPLEPPSLEPRPLELHSQSLESSHLDEHVHVPDHIPYKEESLLVLSNVDPLLREALILLPWKQPKTTNESYELYMRLQELAPVINALNRPMTEFIEDIINNTFKSRFYE</sequence>
<evidence type="ECO:0000313" key="2">
    <source>
        <dbReference type="EnsemblMetazoa" id="Aqu2.1.09459_001"/>
    </source>
</evidence>
<dbReference type="OrthoDB" id="66546at2759"/>
<evidence type="ECO:0000256" key="1">
    <source>
        <dbReference type="SAM" id="MobiDB-lite"/>
    </source>
</evidence>
<reference evidence="2" key="1">
    <citation type="submission" date="2017-05" db="UniProtKB">
        <authorList>
            <consortium name="EnsemblMetazoa"/>
        </authorList>
    </citation>
    <scope>IDENTIFICATION</scope>
</reference>
<proteinExistence type="predicted"/>
<name>A0A1X7T4M9_AMPQE</name>
<dbReference type="AlphaFoldDB" id="A0A1X7T4M9"/>